<sequence>MTREVMEAVEEAQLLLVGIGTEWETPVDGLKEDPFYGPLLLQAGRAGGGPLEQYVQFHCLRRHPDPRRMAAYGKLEQLLSGKNYFIVSLCRDDLIFESGLDADRIVTPCGGFRAFQCAGSCEGGGEKGLLRDEDAMESILSRIDEGTLDPEAFPRCPSCGKPLWFNQVSSPDYREEGYLPQWNLYTKWLQGTLNRELCILELGAGMQFPQIIRFPFEKVAYFNRKARFFRIHSRLYQLTEELREKGVSIAENSVDFLLEESE</sequence>
<dbReference type="SUPFAM" id="SSF52467">
    <property type="entry name" value="DHS-like NAD/FAD-binding domain"/>
    <property type="match status" value="1"/>
</dbReference>
<comment type="caution">
    <text evidence="1">The sequence shown here is derived from an EMBL/GenBank/DDBJ whole genome shotgun (WGS) entry which is preliminary data.</text>
</comment>
<accession>A0A9D2MS74</accession>
<evidence type="ECO:0008006" key="3">
    <source>
        <dbReference type="Google" id="ProtNLM"/>
    </source>
</evidence>
<gene>
    <name evidence="1" type="ORF">H9763_09095</name>
</gene>
<name>A0A9D2MS74_9FIRM</name>
<dbReference type="InterPro" id="IPR029035">
    <property type="entry name" value="DHS-like_NAD/FAD-binding_dom"/>
</dbReference>
<proteinExistence type="predicted"/>
<protein>
    <recommendedName>
        <fullName evidence="3">Deacetylase sirtuin-type domain-containing protein</fullName>
    </recommendedName>
</protein>
<evidence type="ECO:0000313" key="2">
    <source>
        <dbReference type="Proteomes" id="UP000886883"/>
    </source>
</evidence>
<organism evidence="1 2">
    <name type="scientific">Candidatus Eisenbergiella merdigallinarum</name>
    <dbReference type="NCBI Taxonomy" id="2838552"/>
    <lineage>
        <taxon>Bacteria</taxon>
        <taxon>Bacillati</taxon>
        <taxon>Bacillota</taxon>
        <taxon>Clostridia</taxon>
        <taxon>Lachnospirales</taxon>
        <taxon>Lachnospiraceae</taxon>
        <taxon>Eisenbergiella</taxon>
    </lineage>
</organism>
<reference evidence="1" key="1">
    <citation type="journal article" date="2021" name="PeerJ">
        <title>Extensive microbial diversity within the chicken gut microbiome revealed by metagenomics and culture.</title>
        <authorList>
            <person name="Gilroy R."/>
            <person name="Ravi A."/>
            <person name="Getino M."/>
            <person name="Pursley I."/>
            <person name="Horton D.L."/>
            <person name="Alikhan N.F."/>
            <person name="Baker D."/>
            <person name="Gharbi K."/>
            <person name="Hall N."/>
            <person name="Watson M."/>
            <person name="Adriaenssens E.M."/>
            <person name="Foster-Nyarko E."/>
            <person name="Jarju S."/>
            <person name="Secka A."/>
            <person name="Antonio M."/>
            <person name="Oren A."/>
            <person name="Chaudhuri R.R."/>
            <person name="La Ragione R."/>
            <person name="Hildebrand F."/>
            <person name="Pallen M.J."/>
        </authorList>
    </citation>
    <scope>NUCLEOTIDE SEQUENCE</scope>
    <source>
        <strain evidence="1">USAMLcec3-2134</strain>
    </source>
</reference>
<dbReference type="AlphaFoldDB" id="A0A9D2MS74"/>
<evidence type="ECO:0000313" key="1">
    <source>
        <dbReference type="EMBL" id="HJB91604.1"/>
    </source>
</evidence>
<reference evidence="1" key="2">
    <citation type="submission" date="2021-04" db="EMBL/GenBank/DDBJ databases">
        <authorList>
            <person name="Gilroy R."/>
        </authorList>
    </citation>
    <scope>NUCLEOTIDE SEQUENCE</scope>
    <source>
        <strain evidence="1">USAMLcec3-2134</strain>
    </source>
</reference>
<dbReference type="EMBL" id="DWXE01000035">
    <property type="protein sequence ID" value="HJB91604.1"/>
    <property type="molecule type" value="Genomic_DNA"/>
</dbReference>
<dbReference type="Proteomes" id="UP000886883">
    <property type="component" value="Unassembled WGS sequence"/>
</dbReference>